<protein>
    <submittedName>
        <fullName evidence="2">Uncharacterized protein</fullName>
    </submittedName>
</protein>
<dbReference type="VEuPathDB" id="MicrosporidiaDB:ECANGB1_1485"/>
<dbReference type="EMBL" id="LWDP01000044">
    <property type="protein sequence ID" value="ORD93843.1"/>
    <property type="molecule type" value="Genomic_DNA"/>
</dbReference>
<dbReference type="OrthoDB" id="2200178at2759"/>
<evidence type="ECO:0000256" key="1">
    <source>
        <dbReference type="SAM" id="Phobius"/>
    </source>
</evidence>
<organism evidence="2 3">
    <name type="scientific">Enterospora canceri</name>
    <dbReference type="NCBI Taxonomy" id="1081671"/>
    <lineage>
        <taxon>Eukaryota</taxon>
        <taxon>Fungi</taxon>
        <taxon>Fungi incertae sedis</taxon>
        <taxon>Microsporidia</taxon>
        <taxon>Enterocytozoonidae</taxon>
        <taxon>Enterospora</taxon>
    </lineage>
</organism>
<evidence type="ECO:0000313" key="2">
    <source>
        <dbReference type="EMBL" id="ORD93843.1"/>
    </source>
</evidence>
<comment type="caution">
    <text evidence="2">The sequence shown here is derived from an EMBL/GenBank/DDBJ whole genome shotgun (WGS) entry which is preliminary data.</text>
</comment>
<name>A0A1Y1S6P8_9MICR</name>
<dbReference type="Proteomes" id="UP000192639">
    <property type="component" value="Unassembled WGS sequence"/>
</dbReference>
<keyword evidence="1" id="KW-0472">Membrane</keyword>
<evidence type="ECO:0000313" key="3">
    <source>
        <dbReference type="Proteomes" id="UP000192639"/>
    </source>
</evidence>
<keyword evidence="1" id="KW-1133">Transmembrane helix</keyword>
<accession>A0A1Y1S6P8</accession>
<dbReference type="AlphaFoldDB" id="A0A1Y1S6P8"/>
<sequence length="130" mass="14961">MVGIISTVIFIVILLFSYTQNYPNAIKYSYYFNLEIQTFINNRYAYAPVKSVNDKIDYCIQEMDFLVKCTSIFLIVSVTMLIITYIFTRVMVYIKISKAPPVKPTIQSYRHAAMDTGTLANIKVVESDIN</sequence>
<gene>
    <name evidence="2" type="ORF">ECANGB1_1485</name>
</gene>
<proteinExistence type="predicted"/>
<keyword evidence="1" id="KW-0812">Transmembrane</keyword>
<reference evidence="2 3" key="1">
    <citation type="journal article" date="2017" name="Environ. Microbiol.">
        <title>Decay of the glycolytic pathway and adaptation to intranuclear parasitism within Enterocytozoonidae microsporidia.</title>
        <authorList>
            <person name="Wiredu Boakye D."/>
            <person name="Jaroenlak P."/>
            <person name="Prachumwat A."/>
            <person name="Williams T.A."/>
            <person name="Bateman K.S."/>
            <person name="Itsathitphaisarn O."/>
            <person name="Sritunyalucksana K."/>
            <person name="Paszkiewicz K.H."/>
            <person name="Moore K.A."/>
            <person name="Stentiford G.D."/>
            <person name="Williams B.A."/>
        </authorList>
    </citation>
    <scope>NUCLEOTIDE SEQUENCE [LARGE SCALE GENOMIC DNA]</scope>
    <source>
        <strain evidence="2 3">GB1</strain>
    </source>
</reference>
<feature type="transmembrane region" description="Helical" evidence="1">
    <location>
        <begin position="65"/>
        <end position="88"/>
    </location>
</feature>
<keyword evidence="3" id="KW-1185">Reference proteome</keyword>